<keyword evidence="5 11" id="KW-0863">Zinc-finger</keyword>
<dbReference type="GO" id="GO:0008270">
    <property type="term" value="F:zinc ion binding"/>
    <property type="evidence" value="ECO:0007669"/>
    <property type="project" value="UniProtKB-KW"/>
</dbReference>
<sequence>MASSSRARSNSPFSYRKPSSPYSSATSSASSFINNRLMPRSCSSSASSHFNSGGGGFGSRSMTPSRGCSDSMYSGQRSYGGRSPIAFGAEELVAAEPIDAPRNGDSISVTIRFRPLSDREFQRGDEIAWYADGDKIVRNEYNPATAYAFDRVFGPHTSTQDVYEVAARPVVKAAMEGINGTVFAYGVTSSGKTHTMHGDQTSPGIIPLAIKDVFSMIQDTPGREFLLRVSYLEIYNEVINDLLDPTGQNLRVREDAQGTYVEGIKEEVVLSPGHALSFIAAGEEHRHVGSNNFNLLSSRSHTIFTLMIESSAHGDEYDGVVFSQLNLIDLAGSESSKTETTGLRRKEGSYINKSLLTLGTVIGKLSEGRASHVPYRDSKLTRLLQSSLGGHGHVSLICTVTPASSNLEETHNTLKFASRAKRVEIYASRNKIIDEKSLIKKYQKEISTLKQELDQLKQGMVVGVSHEEIISLRQQLEEGQVKMQSRLEEEEEAKAALMSRIQRLTKLILVSTKDTIPGLSGTAGHHRSHSAEDDLDVVKEGTSESARDSTSPSAEPSNRSHEFKHKRSSSEWNDELSPGSSTITESTQAGELITASKLTAGVMTQDQMDLLVEQVKMLAGEIAFSTSTLKRQVEQSVNDPDGSKAQIQNLEREIQEKRRQMGALEQRIIENGEASIANASLVDMQQTVMRLMTQCNEKAFELEIKSADNRILQEQLQNKCSENKELEEKVSVLEQQLATFSGNKLSFTSDQSVPDDFVDELKKKVQLQEIQNEKLKLEQVHLSEENSGLHVQNQKLAEEASYAKELASAAAVELKNLASEVTKLSIQNAKLEKELVATRDSAHSRNGGMQSVNGVNRKYSDGTRLGRKGRFSGRGNDTFGMHSADFESRDLGPDDLKMELQARKQREAVLEAALTEKAFIEEEYRKKAEEAKKREQALENDLANMWVLVARLKKEGGTTHDLSADGIDHTCDKKTNGIDHSVDLREAQALDTSKPADETPREEPLVMRLKARMQEIKEKELKSQGSGDANFHMCKVCFESPTAAILLPCRHFCLCKSCSLACSECPICRTKIADRVFAFAS</sequence>
<feature type="compositionally biased region" description="Low complexity" evidence="14">
    <location>
        <begin position="18"/>
        <end position="28"/>
    </location>
</feature>
<dbReference type="GO" id="GO:0003777">
    <property type="term" value="F:microtubule motor activity"/>
    <property type="evidence" value="ECO:0007669"/>
    <property type="project" value="InterPro"/>
</dbReference>
<dbReference type="AlphaFoldDB" id="A0AAV8TAY7"/>
<dbReference type="GO" id="GO:0008017">
    <property type="term" value="F:microtubule binding"/>
    <property type="evidence" value="ECO:0007669"/>
    <property type="project" value="InterPro"/>
</dbReference>
<keyword evidence="6" id="KW-0862">Zinc</keyword>
<evidence type="ECO:0000256" key="5">
    <source>
        <dbReference type="ARBA" id="ARBA00022771"/>
    </source>
</evidence>
<feature type="compositionally biased region" description="Basic and acidic residues" evidence="14">
    <location>
        <begin position="529"/>
        <end position="547"/>
    </location>
</feature>
<keyword evidence="9 13" id="KW-0175">Coiled coil</keyword>
<evidence type="ECO:0000256" key="9">
    <source>
        <dbReference type="ARBA" id="ARBA00023054"/>
    </source>
</evidence>
<dbReference type="InterPro" id="IPR019821">
    <property type="entry name" value="Kinesin_motor_CS"/>
</dbReference>
<dbReference type="PROSITE" id="PS50067">
    <property type="entry name" value="KINESIN_MOTOR_2"/>
    <property type="match status" value="1"/>
</dbReference>
<proteinExistence type="inferred from homology"/>
<feature type="coiled-coil region" evidence="13">
    <location>
        <begin position="910"/>
        <end position="941"/>
    </location>
</feature>
<feature type="compositionally biased region" description="Polar residues" evidence="14">
    <location>
        <begin position="62"/>
        <end position="75"/>
    </location>
</feature>
<evidence type="ECO:0000256" key="2">
    <source>
        <dbReference type="ARBA" id="ARBA00022701"/>
    </source>
</evidence>
<evidence type="ECO:0000256" key="13">
    <source>
        <dbReference type="SAM" id="Coils"/>
    </source>
</evidence>
<name>A0AAV8TAY7_9ROSI</name>
<evidence type="ECO:0000259" key="15">
    <source>
        <dbReference type="PROSITE" id="PS50067"/>
    </source>
</evidence>
<dbReference type="InterPro" id="IPR001752">
    <property type="entry name" value="Kinesin_motor_dom"/>
</dbReference>
<evidence type="ECO:0000256" key="12">
    <source>
        <dbReference type="PROSITE-ProRule" id="PRU00283"/>
    </source>
</evidence>
<evidence type="ECO:0000313" key="18">
    <source>
        <dbReference type="Proteomes" id="UP001159364"/>
    </source>
</evidence>
<dbReference type="EMBL" id="JAIWQS010000005">
    <property type="protein sequence ID" value="KAJ8763486.1"/>
    <property type="molecule type" value="Genomic_DNA"/>
</dbReference>
<dbReference type="SUPFAM" id="SSF52540">
    <property type="entry name" value="P-loop containing nucleoside triphosphate hydrolases"/>
    <property type="match status" value="1"/>
</dbReference>
<feature type="compositionally biased region" description="Polar residues" evidence="14">
    <location>
        <begin position="548"/>
        <end position="557"/>
    </location>
</feature>
<dbReference type="Pfam" id="PF13920">
    <property type="entry name" value="zf-C3HC4_3"/>
    <property type="match status" value="1"/>
</dbReference>
<feature type="region of interest" description="Disordered" evidence="14">
    <location>
        <begin position="838"/>
        <end position="886"/>
    </location>
</feature>
<protein>
    <submittedName>
        <fullName evidence="17">Uncharacterized protein</fullName>
    </submittedName>
</protein>
<evidence type="ECO:0000256" key="4">
    <source>
        <dbReference type="ARBA" id="ARBA00022741"/>
    </source>
</evidence>
<keyword evidence="7 12" id="KW-0067">ATP-binding</keyword>
<evidence type="ECO:0000256" key="7">
    <source>
        <dbReference type="ARBA" id="ARBA00022840"/>
    </source>
</evidence>
<evidence type="ECO:0000256" key="3">
    <source>
        <dbReference type="ARBA" id="ARBA00022723"/>
    </source>
</evidence>
<dbReference type="Proteomes" id="UP001159364">
    <property type="component" value="Linkage Group LG05"/>
</dbReference>
<dbReference type="InterPro" id="IPR013083">
    <property type="entry name" value="Znf_RING/FYVE/PHD"/>
</dbReference>
<evidence type="ECO:0000256" key="1">
    <source>
        <dbReference type="ARBA" id="ARBA00007310"/>
    </source>
</evidence>
<keyword evidence="8" id="KW-0809">Transit peptide</keyword>
<dbReference type="PANTHER" id="PTHR47968">
    <property type="entry name" value="CENTROMERE PROTEIN E"/>
    <property type="match status" value="1"/>
</dbReference>
<evidence type="ECO:0000256" key="6">
    <source>
        <dbReference type="ARBA" id="ARBA00022833"/>
    </source>
</evidence>
<evidence type="ECO:0000313" key="17">
    <source>
        <dbReference type="EMBL" id="KAJ8763486.1"/>
    </source>
</evidence>
<comment type="caution">
    <text evidence="17">The sequence shown here is derived from an EMBL/GenBank/DDBJ whole genome shotgun (WGS) entry which is preliminary data.</text>
</comment>
<dbReference type="FunFam" id="3.40.850.10:FF:000014">
    <property type="entry name" value="Kinesin-like protein KIN-7G"/>
    <property type="match status" value="1"/>
</dbReference>
<dbReference type="InterPro" id="IPR027417">
    <property type="entry name" value="P-loop_NTPase"/>
</dbReference>
<feature type="compositionally biased region" description="Low complexity" evidence="14">
    <location>
        <begin position="1"/>
        <end position="11"/>
    </location>
</feature>
<keyword evidence="2" id="KW-0493">Microtubule</keyword>
<evidence type="ECO:0000256" key="8">
    <source>
        <dbReference type="ARBA" id="ARBA00022946"/>
    </source>
</evidence>
<dbReference type="Pfam" id="PF00225">
    <property type="entry name" value="Kinesin"/>
    <property type="match status" value="1"/>
</dbReference>
<dbReference type="CDD" id="cd16649">
    <property type="entry name" value="mRING-HC-C3HC5_CGRF1-like"/>
    <property type="match status" value="1"/>
</dbReference>
<evidence type="ECO:0000256" key="11">
    <source>
        <dbReference type="PROSITE-ProRule" id="PRU00175"/>
    </source>
</evidence>
<feature type="coiled-coil region" evidence="13">
    <location>
        <begin position="709"/>
        <end position="787"/>
    </location>
</feature>
<dbReference type="InterPro" id="IPR027640">
    <property type="entry name" value="Kinesin-like_fam"/>
</dbReference>
<dbReference type="PANTHER" id="PTHR47968:SF35">
    <property type="entry name" value="KINESIN-LIKE PROTEIN KIN-7D, MITOCHONDRIAL ISOFORM X1"/>
    <property type="match status" value="1"/>
</dbReference>
<evidence type="ECO:0000256" key="14">
    <source>
        <dbReference type="SAM" id="MobiDB-lite"/>
    </source>
</evidence>
<dbReference type="GO" id="GO:0005874">
    <property type="term" value="C:microtubule"/>
    <property type="evidence" value="ECO:0007669"/>
    <property type="project" value="UniProtKB-KW"/>
</dbReference>
<feature type="region of interest" description="Disordered" evidence="14">
    <location>
        <begin position="519"/>
        <end position="588"/>
    </location>
</feature>
<keyword evidence="3" id="KW-0479">Metal-binding</keyword>
<dbReference type="PRINTS" id="PR00380">
    <property type="entry name" value="KINESINHEAVY"/>
</dbReference>
<feature type="binding site" evidence="12">
    <location>
        <begin position="186"/>
        <end position="193"/>
    </location>
    <ligand>
        <name>ATP</name>
        <dbReference type="ChEBI" id="CHEBI:30616"/>
    </ligand>
</feature>
<dbReference type="Gene3D" id="3.30.40.10">
    <property type="entry name" value="Zinc/RING finger domain, C3HC4 (zinc finger)"/>
    <property type="match status" value="1"/>
</dbReference>
<keyword evidence="18" id="KW-1185">Reference proteome</keyword>
<feature type="domain" description="Kinesin motor" evidence="15">
    <location>
        <begin position="106"/>
        <end position="423"/>
    </location>
</feature>
<dbReference type="FunFam" id="3.30.40.10:FF:000148">
    <property type="entry name" value="Kinesin-like protein KIN-7D, mitochondrial"/>
    <property type="match status" value="1"/>
</dbReference>
<evidence type="ECO:0000256" key="10">
    <source>
        <dbReference type="ARBA" id="ARBA00023175"/>
    </source>
</evidence>
<dbReference type="Gene3D" id="3.40.850.10">
    <property type="entry name" value="Kinesin motor domain"/>
    <property type="match status" value="1"/>
</dbReference>
<keyword evidence="4 12" id="KW-0547">Nucleotide-binding</keyword>
<feature type="region of interest" description="Disordered" evidence="14">
    <location>
        <begin position="1"/>
        <end position="28"/>
    </location>
</feature>
<comment type="similarity">
    <text evidence="1">Belongs to the TRAFAC class myosin-kinesin ATPase superfamily. Kinesin family. KIN-7 subfamily.</text>
</comment>
<accession>A0AAV8TAY7</accession>
<dbReference type="GO" id="GO:0005524">
    <property type="term" value="F:ATP binding"/>
    <property type="evidence" value="ECO:0007669"/>
    <property type="project" value="UniProtKB-UniRule"/>
</dbReference>
<gene>
    <name evidence="17" type="ORF">K2173_002369</name>
</gene>
<dbReference type="InterPro" id="IPR036961">
    <property type="entry name" value="Kinesin_motor_dom_sf"/>
</dbReference>
<reference evidence="17 18" key="1">
    <citation type="submission" date="2021-09" db="EMBL/GenBank/DDBJ databases">
        <title>Genomic insights and catalytic innovation underlie evolution of tropane alkaloids biosynthesis.</title>
        <authorList>
            <person name="Wang Y.-J."/>
            <person name="Tian T."/>
            <person name="Huang J.-P."/>
            <person name="Huang S.-X."/>
        </authorList>
    </citation>
    <scope>NUCLEOTIDE SEQUENCE [LARGE SCALE GENOMIC DNA]</scope>
    <source>
        <strain evidence="17">KIB-2018</strain>
        <tissue evidence="17">Leaf</tissue>
    </source>
</reference>
<dbReference type="PROSITE" id="PS00411">
    <property type="entry name" value="KINESIN_MOTOR_1"/>
    <property type="match status" value="1"/>
</dbReference>
<organism evidence="17 18">
    <name type="scientific">Erythroxylum novogranatense</name>
    <dbReference type="NCBI Taxonomy" id="1862640"/>
    <lineage>
        <taxon>Eukaryota</taxon>
        <taxon>Viridiplantae</taxon>
        <taxon>Streptophyta</taxon>
        <taxon>Embryophyta</taxon>
        <taxon>Tracheophyta</taxon>
        <taxon>Spermatophyta</taxon>
        <taxon>Magnoliopsida</taxon>
        <taxon>eudicotyledons</taxon>
        <taxon>Gunneridae</taxon>
        <taxon>Pentapetalae</taxon>
        <taxon>rosids</taxon>
        <taxon>fabids</taxon>
        <taxon>Malpighiales</taxon>
        <taxon>Erythroxylaceae</taxon>
        <taxon>Erythroxylum</taxon>
    </lineage>
</organism>
<dbReference type="PROSITE" id="PS50089">
    <property type="entry name" value="ZF_RING_2"/>
    <property type="match status" value="1"/>
</dbReference>
<feature type="coiled-coil region" evidence="13">
    <location>
        <begin position="432"/>
        <end position="507"/>
    </location>
</feature>
<dbReference type="InterPro" id="IPR001841">
    <property type="entry name" value="Znf_RING"/>
</dbReference>
<evidence type="ECO:0000259" key="16">
    <source>
        <dbReference type="PROSITE" id="PS50089"/>
    </source>
</evidence>
<feature type="compositionally biased region" description="Polar residues" evidence="14">
    <location>
        <begin position="578"/>
        <end position="588"/>
    </location>
</feature>
<dbReference type="SMART" id="SM00129">
    <property type="entry name" value="KISc"/>
    <property type="match status" value="1"/>
</dbReference>
<feature type="domain" description="RING-type" evidence="16">
    <location>
        <begin position="1034"/>
        <end position="1069"/>
    </location>
</feature>
<feature type="region of interest" description="Disordered" evidence="14">
    <location>
        <begin position="44"/>
        <end position="75"/>
    </location>
</feature>
<dbReference type="CDD" id="cd01374">
    <property type="entry name" value="KISc_CENP_E"/>
    <property type="match status" value="1"/>
</dbReference>
<dbReference type="SUPFAM" id="SSF57850">
    <property type="entry name" value="RING/U-box"/>
    <property type="match status" value="1"/>
</dbReference>
<dbReference type="GO" id="GO:0007018">
    <property type="term" value="P:microtubule-based movement"/>
    <property type="evidence" value="ECO:0007669"/>
    <property type="project" value="InterPro"/>
</dbReference>
<keyword evidence="10 12" id="KW-0505">Motor protein</keyword>